<reference evidence="6" key="3">
    <citation type="submission" date="2023-05" db="EMBL/GenBank/DDBJ databases">
        <authorList>
            <person name="Smith C.H."/>
        </authorList>
    </citation>
    <scope>NUCLEOTIDE SEQUENCE</scope>
    <source>
        <strain evidence="6">CHS0354</strain>
        <tissue evidence="6">Mantle</tissue>
    </source>
</reference>
<organism evidence="6 7">
    <name type="scientific">Potamilus streckersoni</name>
    <dbReference type="NCBI Taxonomy" id="2493646"/>
    <lineage>
        <taxon>Eukaryota</taxon>
        <taxon>Metazoa</taxon>
        <taxon>Spiralia</taxon>
        <taxon>Lophotrochozoa</taxon>
        <taxon>Mollusca</taxon>
        <taxon>Bivalvia</taxon>
        <taxon>Autobranchia</taxon>
        <taxon>Heteroconchia</taxon>
        <taxon>Palaeoheterodonta</taxon>
        <taxon>Unionida</taxon>
        <taxon>Unionoidea</taxon>
        <taxon>Unionidae</taxon>
        <taxon>Ambleminae</taxon>
        <taxon>Lampsilini</taxon>
        <taxon>Potamilus</taxon>
    </lineage>
</organism>
<dbReference type="InterPro" id="IPR013098">
    <property type="entry name" value="Ig_I-set"/>
</dbReference>
<dbReference type="Gene3D" id="2.60.40.10">
    <property type="entry name" value="Immunoglobulins"/>
    <property type="match status" value="8"/>
</dbReference>
<evidence type="ECO:0000259" key="4">
    <source>
        <dbReference type="PROSITE" id="PS50835"/>
    </source>
</evidence>
<proteinExistence type="predicted"/>
<evidence type="ECO:0000259" key="5">
    <source>
        <dbReference type="PROSITE" id="PS50853"/>
    </source>
</evidence>
<dbReference type="InterPro" id="IPR036116">
    <property type="entry name" value="FN3_sf"/>
</dbReference>
<keyword evidence="7" id="KW-1185">Reference proteome</keyword>
<evidence type="ECO:0000256" key="1">
    <source>
        <dbReference type="ARBA" id="ARBA00022737"/>
    </source>
</evidence>
<dbReference type="PANTHER" id="PTHR46957:SF3">
    <property type="entry name" value="CYTOKINE RECEPTOR"/>
    <property type="match status" value="1"/>
</dbReference>
<protein>
    <submittedName>
        <fullName evidence="6">Uncharacterized protein</fullName>
    </submittedName>
</protein>
<keyword evidence="2" id="KW-1015">Disulfide bond</keyword>
<feature type="domain" description="Ig-like" evidence="4">
    <location>
        <begin position="470"/>
        <end position="575"/>
    </location>
</feature>
<gene>
    <name evidence="6" type="ORF">CHS0354_037199</name>
</gene>
<dbReference type="AlphaFoldDB" id="A0AAE0SXZ8"/>
<name>A0AAE0SXZ8_9BIVA</name>
<dbReference type="InterPro" id="IPR007110">
    <property type="entry name" value="Ig-like_dom"/>
</dbReference>
<feature type="domain" description="Fibronectin type-III" evidence="5">
    <location>
        <begin position="975"/>
        <end position="1069"/>
    </location>
</feature>
<sequence>MMNATLPVPEIVNGHALSPHSIKLVWNIRNRKGAFESDVTYNKPPYKLSKLEPNSHYSVIVYALFKSGKQKLGTSRFVTAEKAVNLPPPPPRRLRTKLIGGKNILVKWKPPENNSVTSYILRYKRRKAEPKELCQVQIDGSKRKYIIKGVRSDSKYGIQMASFHHRITGPFTDWVVEKTPLLATSSSTQSSRFKVFAVAPHEAVILWKSKASRPEDTTYLEVWKEDSFLYQVQVTGWHYFMIHNLTDGDTYTVVLKELIELCPRNRIIQLRMANVPVAAVNDSCASNYDPLLRALPSPDTGVIVTWVPISECKTFYIIRAYEGDRQDVQAGSLVVEDKVSHAKLSFLKDDLTYAIVLSAFNKLNGQLLYESSQLILRPRETVETKKDVDQLLAVPFSYMDLLLYRPNVNMSFLDVQLTLTTGNSSLTRTFEGKDSWMYLTLPEEFLSQNITLTCDCVSGEIQFRSKETVPPNAMNMRDIVAMEGETVQLRCFSAGDPYPDLEWRREGREITAHDFGRVPSISTRYINSFTKSTNHLLFVRESVLTLQLVRQHDSGNYSCVATNKAGSLNSSLLLLVKGRPPKQVRNVRAVSTTPYEVRMNWVPPYDAVGNSTTYKIYLKKDEDYKTTEIDVGTNLFYSLQNLTPDTMYMAEVMAFNEGLQGERGRNIYFRTLPLPKLSIPRNVELKTVNSSTISITWLPPLMVSNKFLNIQKYSVHYRRLDTRFATEVDIDKDSHSYILSGLQKDAAYEIRVLAMSVDRQVSYSGWLEGSTHREAYLNESVPPPPPFDVALRAVDGNILITWYISNQTDFLIRGFVINVSLNDTLLQSLVVHHEKNSILIYDADPGSNYTIEVRTKNNMGLSEPVAKTIYIPDEDVTAYPVSNFTGYPLSATALSLEWIRPERGRFSRYILSYGVADSNTSIGSGDLPAYSTNYIVRSLRPYTKYFFTITPYLKGKAGNTSSVMVRTYSDVPDEPPANISIMAIDATKIHVQCQKPANGSNGEIISYKIVYKAAHERGWYVRQSDQLQRLNWTWDGLYPNMNYDVRIHAMTINGTGPGSSLYSISTLKPVTDAPKIPDAPKSIQVESSNNTITVAWDLAINDTQKLLGFVVGYGKFIPEVYRVILPASARNFTINAIDSNTRYIVSVRSFNVFGESKAIFNLIDT</sequence>
<dbReference type="SUPFAM" id="SSF48726">
    <property type="entry name" value="Immunoglobulin"/>
    <property type="match status" value="1"/>
</dbReference>
<dbReference type="SMART" id="SM00409">
    <property type="entry name" value="IG"/>
    <property type="match status" value="1"/>
</dbReference>
<reference evidence="6" key="2">
    <citation type="journal article" date="2021" name="Genome Biol. Evol.">
        <title>Developing a high-quality reference genome for a parasitic bivalve with doubly uniparental inheritance (Bivalvia: Unionida).</title>
        <authorList>
            <person name="Smith C.H."/>
        </authorList>
    </citation>
    <scope>NUCLEOTIDE SEQUENCE</scope>
    <source>
        <strain evidence="6">CHS0354</strain>
        <tissue evidence="6">Mantle</tissue>
    </source>
</reference>
<dbReference type="Proteomes" id="UP001195483">
    <property type="component" value="Unassembled WGS sequence"/>
</dbReference>
<keyword evidence="1" id="KW-0677">Repeat</keyword>
<dbReference type="PANTHER" id="PTHR46957">
    <property type="entry name" value="CYTOKINE RECEPTOR"/>
    <property type="match status" value="1"/>
</dbReference>
<keyword evidence="3" id="KW-0393">Immunoglobulin domain</keyword>
<dbReference type="Pfam" id="PF07679">
    <property type="entry name" value="I-set"/>
    <property type="match status" value="1"/>
</dbReference>
<dbReference type="GO" id="GO:0016020">
    <property type="term" value="C:membrane"/>
    <property type="evidence" value="ECO:0007669"/>
    <property type="project" value="UniProtKB-SubCell"/>
</dbReference>
<feature type="domain" description="Fibronectin type-III" evidence="5">
    <location>
        <begin position="782"/>
        <end position="875"/>
    </location>
</feature>
<dbReference type="InterPro" id="IPR050713">
    <property type="entry name" value="RTP_Phos/Ushers"/>
</dbReference>
<evidence type="ECO:0000256" key="3">
    <source>
        <dbReference type="ARBA" id="ARBA00023319"/>
    </source>
</evidence>
<reference evidence="6" key="1">
    <citation type="journal article" date="2021" name="Genome Biol. Evol.">
        <title>A High-Quality Reference Genome for a Parasitic Bivalve with Doubly Uniparental Inheritance (Bivalvia: Unionida).</title>
        <authorList>
            <person name="Smith C.H."/>
        </authorList>
    </citation>
    <scope>NUCLEOTIDE SEQUENCE</scope>
    <source>
        <strain evidence="6">CHS0354</strain>
    </source>
</reference>
<feature type="domain" description="Fibronectin type-III" evidence="5">
    <location>
        <begin position="90"/>
        <end position="182"/>
    </location>
</feature>
<feature type="domain" description="Fibronectin type-III" evidence="5">
    <location>
        <begin position="580"/>
        <end position="674"/>
    </location>
</feature>
<dbReference type="SMART" id="SM00408">
    <property type="entry name" value="IGc2"/>
    <property type="match status" value="1"/>
</dbReference>
<evidence type="ECO:0000313" key="7">
    <source>
        <dbReference type="Proteomes" id="UP001195483"/>
    </source>
</evidence>
<accession>A0AAE0SXZ8</accession>
<feature type="domain" description="Fibronectin type-III" evidence="5">
    <location>
        <begin position="880"/>
        <end position="974"/>
    </location>
</feature>
<evidence type="ECO:0000256" key="2">
    <source>
        <dbReference type="ARBA" id="ARBA00023157"/>
    </source>
</evidence>
<dbReference type="Pfam" id="PF00041">
    <property type="entry name" value="fn3"/>
    <property type="match status" value="5"/>
</dbReference>
<dbReference type="SUPFAM" id="SSF49265">
    <property type="entry name" value="Fibronectin type III"/>
    <property type="match status" value="5"/>
</dbReference>
<dbReference type="EMBL" id="JAEAOA010002176">
    <property type="protein sequence ID" value="KAK3599725.1"/>
    <property type="molecule type" value="Genomic_DNA"/>
</dbReference>
<comment type="caution">
    <text evidence="6">The sequence shown here is derived from an EMBL/GenBank/DDBJ whole genome shotgun (WGS) entry which is preliminary data.</text>
</comment>
<dbReference type="InterPro" id="IPR036179">
    <property type="entry name" value="Ig-like_dom_sf"/>
</dbReference>
<feature type="domain" description="Fibronectin type-III" evidence="5">
    <location>
        <begin position="1076"/>
        <end position="1165"/>
    </location>
</feature>
<dbReference type="CDD" id="cd00063">
    <property type="entry name" value="FN3"/>
    <property type="match status" value="7"/>
</dbReference>
<dbReference type="InterPro" id="IPR003961">
    <property type="entry name" value="FN3_dom"/>
</dbReference>
<dbReference type="InterPro" id="IPR013783">
    <property type="entry name" value="Ig-like_fold"/>
</dbReference>
<dbReference type="InterPro" id="IPR003599">
    <property type="entry name" value="Ig_sub"/>
</dbReference>
<dbReference type="FunFam" id="2.60.40.10:FF:000032">
    <property type="entry name" value="palladin isoform X1"/>
    <property type="match status" value="1"/>
</dbReference>
<dbReference type="InterPro" id="IPR003598">
    <property type="entry name" value="Ig_sub2"/>
</dbReference>
<dbReference type="SMART" id="SM00060">
    <property type="entry name" value="FN3"/>
    <property type="match status" value="9"/>
</dbReference>
<feature type="domain" description="Fibronectin type-III" evidence="5">
    <location>
        <begin position="679"/>
        <end position="774"/>
    </location>
</feature>
<dbReference type="PROSITE" id="PS50835">
    <property type="entry name" value="IG_LIKE"/>
    <property type="match status" value="1"/>
</dbReference>
<evidence type="ECO:0000313" key="6">
    <source>
        <dbReference type="EMBL" id="KAK3599725.1"/>
    </source>
</evidence>
<dbReference type="PROSITE" id="PS50853">
    <property type="entry name" value="FN3"/>
    <property type="match status" value="7"/>
</dbReference>